<feature type="transmembrane region" description="Helical" evidence="1">
    <location>
        <begin position="40"/>
        <end position="65"/>
    </location>
</feature>
<keyword evidence="1" id="KW-0472">Membrane</keyword>
<evidence type="ECO:0000256" key="1">
    <source>
        <dbReference type="SAM" id="Phobius"/>
    </source>
</evidence>
<gene>
    <name evidence="3" type="ORF">Q0A17_14690</name>
</gene>
<proteinExistence type="predicted"/>
<dbReference type="GO" id="GO:0034220">
    <property type="term" value="P:monoatomic ion transmembrane transport"/>
    <property type="evidence" value="ECO:0007669"/>
    <property type="project" value="UniProtKB-KW"/>
</dbReference>
<organism evidence="3 4">
    <name type="scientific">Citrobacter enshiensis</name>
    <dbReference type="NCBI Taxonomy" id="2971264"/>
    <lineage>
        <taxon>Bacteria</taxon>
        <taxon>Pseudomonadati</taxon>
        <taxon>Pseudomonadota</taxon>
        <taxon>Gammaproteobacteria</taxon>
        <taxon>Enterobacterales</taxon>
        <taxon>Enterobacteriaceae</taxon>
        <taxon>Citrobacter</taxon>
    </lineage>
</organism>
<dbReference type="Proteomes" id="UP001174867">
    <property type="component" value="Unassembled WGS sequence"/>
</dbReference>
<keyword evidence="3" id="KW-0407">Ion channel</keyword>
<name>A0ABT8PW87_9ENTR</name>
<keyword evidence="1" id="KW-1133">Transmembrane helix</keyword>
<feature type="domain" description="Potassium channel" evidence="2">
    <location>
        <begin position="55"/>
        <end position="125"/>
    </location>
</feature>
<dbReference type="Pfam" id="PF07885">
    <property type="entry name" value="Ion_trans_2"/>
    <property type="match status" value="1"/>
</dbReference>
<dbReference type="EMBL" id="JAUJYW010000005">
    <property type="protein sequence ID" value="MDN8600644.1"/>
    <property type="molecule type" value="Genomic_DNA"/>
</dbReference>
<protein>
    <submittedName>
        <fullName evidence="3">Potassium channel family protein</fullName>
    </submittedName>
</protein>
<dbReference type="Gene3D" id="1.10.287.70">
    <property type="match status" value="1"/>
</dbReference>
<keyword evidence="1" id="KW-0812">Transmembrane</keyword>
<keyword evidence="4" id="KW-1185">Reference proteome</keyword>
<evidence type="ECO:0000313" key="3">
    <source>
        <dbReference type="EMBL" id="MDN8600644.1"/>
    </source>
</evidence>
<comment type="caution">
    <text evidence="3">The sequence shown here is derived from an EMBL/GenBank/DDBJ whole genome shotgun (WGS) entry which is preliminary data.</text>
</comment>
<keyword evidence="3" id="KW-0406">Ion transport</keyword>
<accession>A0ABT8PW87</accession>
<sequence length="133" mass="14872">MQLFSIIILLTITVIIHSLWMLGVIKYIKFNYGNAWRVVLGNVAFVISMLFAHLLEASLFAAFYLSVNALDNWETSFYFSLVSYATVGYGDVTLPGEWRMVGAVEGLIGALMVGWSVAVLVALLQRLKFLTEK</sequence>
<evidence type="ECO:0000313" key="4">
    <source>
        <dbReference type="Proteomes" id="UP001174867"/>
    </source>
</evidence>
<dbReference type="RefSeq" id="WP_276294196.1">
    <property type="nucleotide sequence ID" value="NZ_CP119862.1"/>
</dbReference>
<evidence type="ECO:0000259" key="2">
    <source>
        <dbReference type="Pfam" id="PF07885"/>
    </source>
</evidence>
<feature type="transmembrane region" description="Helical" evidence="1">
    <location>
        <begin position="6"/>
        <end position="28"/>
    </location>
</feature>
<dbReference type="InterPro" id="IPR013099">
    <property type="entry name" value="K_chnl_dom"/>
</dbReference>
<reference evidence="3 4" key="1">
    <citation type="submission" date="2023-07" db="EMBL/GenBank/DDBJ databases">
        <title>Citrobacter selenititolerans sp. nov., isolated from seleniferous soil.</title>
        <authorList>
            <person name="Zhang S."/>
            <person name="Li K."/>
            <person name="Peng J."/>
            <person name="Wang H."/>
            <person name="Sun J."/>
            <person name="Guo Y."/>
        </authorList>
    </citation>
    <scope>NUCLEOTIDE SEQUENCE [LARGE SCALE GENOMIC DNA]</scope>
    <source>
        <strain evidence="3 4">S2-9</strain>
    </source>
</reference>
<keyword evidence="3" id="KW-0813">Transport</keyword>
<dbReference type="SUPFAM" id="SSF81324">
    <property type="entry name" value="Voltage-gated potassium channels"/>
    <property type="match status" value="1"/>
</dbReference>
<feature type="transmembrane region" description="Helical" evidence="1">
    <location>
        <begin position="106"/>
        <end position="124"/>
    </location>
</feature>